<sequence>MADAGLSDLKKLLGDVLDKLTSLETKLTAVDGELSTVKIDQRRLHDSVKAEKQAAFPGVLELRLPEYDSTDDPDIWLHRCELLFRLQWTEEDKKVCLAAFHMTGKAQIWYYGVERNRGVPTWPQFAESVRRRFGSLTRSNDAFRELIQLRHTGFVAEYREEFLGLVDRCDGVTDAMQLAFFTAGLRDPLRADVELRQPATLQDAAWMAGVLEHREELGFEN</sequence>
<evidence type="ECO:0000313" key="2">
    <source>
        <dbReference type="EMBL" id="CAD6338437.1"/>
    </source>
</evidence>
<dbReference type="Proteomes" id="UP000604825">
    <property type="component" value="Unassembled WGS sequence"/>
</dbReference>
<proteinExistence type="predicted"/>
<reference evidence="2" key="1">
    <citation type="submission" date="2020-10" db="EMBL/GenBank/DDBJ databases">
        <authorList>
            <person name="Han B."/>
            <person name="Lu T."/>
            <person name="Zhao Q."/>
            <person name="Huang X."/>
            <person name="Zhao Y."/>
        </authorList>
    </citation>
    <scope>NUCLEOTIDE SEQUENCE</scope>
</reference>
<accession>A0A811S7D4</accession>
<evidence type="ECO:0000313" key="3">
    <source>
        <dbReference type="Proteomes" id="UP000604825"/>
    </source>
</evidence>
<comment type="caution">
    <text evidence="2">The sequence shown here is derived from an EMBL/GenBank/DDBJ whole genome shotgun (WGS) entry which is preliminary data.</text>
</comment>
<dbReference type="AlphaFoldDB" id="A0A811S7D4"/>
<feature type="domain" description="Retrotransposon gag" evidence="1">
    <location>
        <begin position="97"/>
        <end position="187"/>
    </location>
</feature>
<dbReference type="Pfam" id="PF03732">
    <property type="entry name" value="Retrotrans_gag"/>
    <property type="match status" value="1"/>
</dbReference>
<dbReference type="OrthoDB" id="691090at2759"/>
<dbReference type="InterPro" id="IPR005162">
    <property type="entry name" value="Retrotrans_gag_dom"/>
</dbReference>
<organism evidence="2 3">
    <name type="scientific">Miscanthus lutarioriparius</name>
    <dbReference type="NCBI Taxonomy" id="422564"/>
    <lineage>
        <taxon>Eukaryota</taxon>
        <taxon>Viridiplantae</taxon>
        <taxon>Streptophyta</taxon>
        <taxon>Embryophyta</taxon>
        <taxon>Tracheophyta</taxon>
        <taxon>Spermatophyta</taxon>
        <taxon>Magnoliopsida</taxon>
        <taxon>Liliopsida</taxon>
        <taxon>Poales</taxon>
        <taxon>Poaceae</taxon>
        <taxon>PACMAD clade</taxon>
        <taxon>Panicoideae</taxon>
        <taxon>Andropogonodae</taxon>
        <taxon>Andropogoneae</taxon>
        <taxon>Saccharinae</taxon>
        <taxon>Miscanthus</taxon>
    </lineage>
</organism>
<protein>
    <recommendedName>
        <fullName evidence="1">Retrotransposon gag domain-containing protein</fullName>
    </recommendedName>
</protein>
<name>A0A811S7D4_9POAL</name>
<dbReference type="EMBL" id="CAJGYO010000019">
    <property type="protein sequence ID" value="CAD6338437.1"/>
    <property type="molecule type" value="Genomic_DNA"/>
</dbReference>
<keyword evidence="3" id="KW-1185">Reference proteome</keyword>
<gene>
    <name evidence="2" type="ORF">NCGR_LOCUS62535</name>
</gene>
<evidence type="ECO:0000259" key="1">
    <source>
        <dbReference type="Pfam" id="PF03732"/>
    </source>
</evidence>